<reference evidence="1" key="1">
    <citation type="journal article" date="2020" name="Microb. Genom.">
        <title>Genetic diversity of clinical and environmental Mucorales isolates obtained from an investigation of mucormycosis cases among solid organ transplant recipients.</title>
        <authorList>
            <person name="Nguyen M.H."/>
            <person name="Kaul D."/>
            <person name="Muto C."/>
            <person name="Cheng S.J."/>
            <person name="Richter R.A."/>
            <person name="Bruno V.M."/>
            <person name="Liu G."/>
            <person name="Beyhan S."/>
            <person name="Sundermann A.J."/>
            <person name="Mounaud S."/>
            <person name="Pasculle A.W."/>
            <person name="Nierman W.C."/>
            <person name="Driscoll E."/>
            <person name="Cumbie R."/>
            <person name="Clancy C.J."/>
            <person name="Dupont C.L."/>
        </authorList>
    </citation>
    <scope>NUCLEOTIDE SEQUENCE</scope>
    <source>
        <strain evidence="1">GL11</strain>
    </source>
</reference>
<accession>A0A9P7BRD0</accession>
<evidence type="ECO:0000313" key="2">
    <source>
        <dbReference type="Proteomes" id="UP000716291"/>
    </source>
</evidence>
<name>A0A9P7BRD0_RHIOR</name>
<protein>
    <submittedName>
        <fullName evidence="1">Uncharacterized protein</fullName>
    </submittedName>
</protein>
<dbReference type="OrthoDB" id="10269481at2759"/>
<proteinExistence type="predicted"/>
<dbReference type="EMBL" id="JAANQT010001056">
    <property type="protein sequence ID" value="KAG1306833.1"/>
    <property type="molecule type" value="Genomic_DNA"/>
</dbReference>
<gene>
    <name evidence="1" type="ORF">G6F64_007292</name>
</gene>
<sequence>MISSSPIWLSGDSDLYPLFQILIDPDMDPILPKRFRQARLVKLLQTISVSSSVHQKPVHFWKFFWRLQIPLAIRAP</sequence>
<dbReference type="Proteomes" id="UP000716291">
    <property type="component" value="Unassembled WGS sequence"/>
</dbReference>
<comment type="caution">
    <text evidence="1">The sequence shown here is derived from an EMBL/GenBank/DDBJ whole genome shotgun (WGS) entry which is preliminary data.</text>
</comment>
<keyword evidence="2" id="KW-1185">Reference proteome</keyword>
<dbReference type="AlphaFoldDB" id="A0A9P7BRD0"/>
<organism evidence="1 2">
    <name type="scientific">Rhizopus oryzae</name>
    <name type="common">Mucormycosis agent</name>
    <name type="synonym">Rhizopus arrhizus var. delemar</name>
    <dbReference type="NCBI Taxonomy" id="64495"/>
    <lineage>
        <taxon>Eukaryota</taxon>
        <taxon>Fungi</taxon>
        <taxon>Fungi incertae sedis</taxon>
        <taxon>Mucoromycota</taxon>
        <taxon>Mucoromycotina</taxon>
        <taxon>Mucoromycetes</taxon>
        <taxon>Mucorales</taxon>
        <taxon>Mucorineae</taxon>
        <taxon>Rhizopodaceae</taxon>
        <taxon>Rhizopus</taxon>
    </lineage>
</organism>
<evidence type="ECO:0000313" key="1">
    <source>
        <dbReference type="EMBL" id="KAG1306833.1"/>
    </source>
</evidence>